<dbReference type="InterPro" id="IPR015943">
    <property type="entry name" value="WD40/YVTN_repeat-like_dom_sf"/>
</dbReference>
<accession>A0A2P2I928</accession>
<dbReference type="InterPro" id="IPR036322">
    <property type="entry name" value="WD40_repeat_dom_sf"/>
</dbReference>
<evidence type="ECO:0000256" key="3">
    <source>
        <dbReference type="ARBA" id="ARBA00022737"/>
    </source>
</evidence>
<dbReference type="Gene3D" id="2.130.10.10">
    <property type="entry name" value="YVTN repeat-like/Quinoprotein amine dehydrogenase"/>
    <property type="match status" value="1"/>
</dbReference>
<dbReference type="Pfam" id="PF23609">
    <property type="entry name" value="Beta-prop_EIPR1"/>
    <property type="match status" value="1"/>
</dbReference>
<evidence type="ECO:0000256" key="2">
    <source>
        <dbReference type="ARBA" id="ARBA00022574"/>
    </source>
</evidence>
<keyword evidence="3" id="KW-0677">Repeat</keyword>
<reference evidence="7" key="1">
    <citation type="submission" date="2017-11" db="EMBL/GenBank/DDBJ databases">
        <title>The sensing device of the deep-sea amphipod.</title>
        <authorList>
            <person name="Kobayashi H."/>
            <person name="Nagahama T."/>
            <person name="Arai W."/>
            <person name="Sasagawa Y."/>
            <person name="Umeda M."/>
            <person name="Hayashi T."/>
            <person name="Nikaido I."/>
            <person name="Watanabe H."/>
            <person name="Oguri K."/>
            <person name="Kitazato H."/>
            <person name="Fujioka K."/>
            <person name="Kido Y."/>
            <person name="Takami H."/>
        </authorList>
    </citation>
    <scope>NUCLEOTIDE SEQUENCE</scope>
    <source>
        <tissue evidence="7">Whole body</tissue>
    </source>
</reference>
<sequence length="386" mass="42303">MDEAPIIYGLEDFQTRALVAQAAETEKINFLVGTQSLSATNQVQVIEYDDDSGLVSKRSYDHPAGEIWRMDSAPQSPDLMATVYNTSTRQVSEAECAVWRLPSDAGGTGLDDSRMNVELVAELQDDGDDNSASSGVRWVGWSNESDARMATLTHSKLLLWQLRPHGEATAVSCMGGGGCGGRIGGGGVGGFGVGRWYPHQQAVQVAATLGSSVVSWDTRTLNSGWTIQNAHLYNVRDLDFNPNLQYNVATCGDDCATKFWDLRKSDTPLLVVKHHSHWVWSVRYNASYDQLVLSCSSDQRVVLANLPSVASMPFADTQQEDDGSTAADKNATGIPEGVIQRYEEHEDSVYAVEWATGDFWTFASLSYDGRLVINKVPRAVKYKQFL</sequence>
<reference evidence="6" key="2">
    <citation type="journal article" date="2018" name="Biosci. Biotechnol. Biochem.">
        <title>Polysaccharide hydrolase of the hadal zone amphipods Hirondellea gigas.</title>
        <authorList>
            <person name="Kobayashi H."/>
            <person name="Nagahama T."/>
            <person name="Arai W."/>
            <person name="Sasagawa Y."/>
            <person name="Umeda M."/>
            <person name="Hayashi T."/>
            <person name="Nikaido I."/>
            <person name="Watanabe H."/>
            <person name="Oguri K."/>
            <person name="Kitazato H."/>
            <person name="Fujioka K."/>
            <person name="Kido Y."/>
            <person name="Takami H."/>
        </authorList>
    </citation>
    <scope>NUCLEOTIDE SEQUENCE</scope>
    <source>
        <tissue evidence="6">Whole body</tissue>
    </source>
</reference>
<dbReference type="PANTHER" id="PTHR14205:SF15">
    <property type="entry name" value="EARP AND GARP COMPLEX-INTERACTING PROTEIN 1"/>
    <property type="match status" value="1"/>
</dbReference>
<proteinExistence type="evidence at transcript level"/>
<organism evidence="6">
    <name type="scientific">Hirondellea gigas</name>
    <dbReference type="NCBI Taxonomy" id="1518452"/>
    <lineage>
        <taxon>Eukaryota</taxon>
        <taxon>Metazoa</taxon>
        <taxon>Ecdysozoa</taxon>
        <taxon>Arthropoda</taxon>
        <taxon>Crustacea</taxon>
        <taxon>Multicrustacea</taxon>
        <taxon>Malacostraca</taxon>
        <taxon>Eumalacostraca</taxon>
        <taxon>Peracarida</taxon>
        <taxon>Amphipoda</taxon>
        <taxon>Amphilochidea</taxon>
        <taxon>Lysianassida</taxon>
        <taxon>Lysianassidira</taxon>
        <taxon>Lysianassoidea</taxon>
        <taxon>Lysianassidae</taxon>
        <taxon>Hirondellea</taxon>
    </lineage>
</organism>
<evidence type="ECO:0000256" key="1">
    <source>
        <dbReference type="ARBA" id="ARBA00005672"/>
    </source>
</evidence>
<comment type="similarity">
    <text evidence="1">Belongs to the WD repeat EIPR1 family.</text>
</comment>
<dbReference type="FunFam" id="2.130.10.10:FF:000732">
    <property type="entry name" value="EARP-interacting protein homolog"/>
    <property type="match status" value="1"/>
</dbReference>
<evidence type="ECO:0000313" key="7">
    <source>
        <dbReference type="EMBL" id="LAC24647.1"/>
    </source>
</evidence>
<dbReference type="InterPro" id="IPR019775">
    <property type="entry name" value="WD40_repeat_CS"/>
</dbReference>
<protein>
    <submittedName>
        <fullName evidence="6">Protein TSSC1-like</fullName>
    </submittedName>
</protein>
<keyword evidence="2 4" id="KW-0853">WD repeat</keyword>
<dbReference type="AlphaFoldDB" id="A0A2P2I928"/>
<feature type="repeat" description="WD" evidence="4">
    <location>
        <begin position="228"/>
        <end position="270"/>
    </location>
</feature>
<dbReference type="PROSITE" id="PS50082">
    <property type="entry name" value="WD_REPEATS_2"/>
    <property type="match status" value="1"/>
</dbReference>
<evidence type="ECO:0000256" key="4">
    <source>
        <dbReference type="PROSITE-ProRule" id="PRU00221"/>
    </source>
</evidence>
<dbReference type="InterPro" id="IPR059104">
    <property type="entry name" value="Beta-prop_EIPR1-like"/>
</dbReference>
<dbReference type="EMBL" id="IACT01005494">
    <property type="protein sequence ID" value="LAC24647.1"/>
    <property type="molecule type" value="mRNA"/>
</dbReference>
<dbReference type="SMART" id="SM00320">
    <property type="entry name" value="WD40"/>
    <property type="match status" value="3"/>
</dbReference>
<name>A0A2P2I928_9CRUS</name>
<evidence type="ECO:0000313" key="6">
    <source>
        <dbReference type="EMBL" id="LAB70518.1"/>
    </source>
</evidence>
<dbReference type="EMBL" id="IACF01004931">
    <property type="protein sequence ID" value="LAB70518.1"/>
    <property type="molecule type" value="mRNA"/>
</dbReference>
<evidence type="ECO:0000259" key="5">
    <source>
        <dbReference type="Pfam" id="PF23609"/>
    </source>
</evidence>
<dbReference type="InterPro" id="IPR040323">
    <property type="entry name" value="EIPR1"/>
</dbReference>
<dbReference type="GO" id="GO:0016567">
    <property type="term" value="P:protein ubiquitination"/>
    <property type="evidence" value="ECO:0007669"/>
    <property type="project" value="TreeGrafter"/>
</dbReference>
<dbReference type="InterPro" id="IPR001680">
    <property type="entry name" value="WD40_rpt"/>
</dbReference>
<dbReference type="SUPFAM" id="SSF50978">
    <property type="entry name" value="WD40 repeat-like"/>
    <property type="match status" value="1"/>
</dbReference>
<dbReference type="PANTHER" id="PTHR14205">
    <property type="entry name" value="WD-REPEAT PROTEIN"/>
    <property type="match status" value="1"/>
</dbReference>
<feature type="domain" description="EIPR1-like beta-propeller" evidence="5">
    <location>
        <begin position="5"/>
        <end position="303"/>
    </location>
</feature>
<dbReference type="PROSITE" id="PS00678">
    <property type="entry name" value="WD_REPEATS_1"/>
    <property type="match status" value="1"/>
</dbReference>